<evidence type="ECO:0000313" key="4">
    <source>
        <dbReference type="Proteomes" id="UP001330812"/>
    </source>
</evidence>
<dbReference type="InterPro" id="IPR042226">
    <property type="entry name" value="eFR1_2_sf"/>
</dbReference>
<dbReference type="EMBL" id="CP142149">
    <property type="protein sequence ID" value="WSE31201.1"/>
    <property type="molecule type" value="Genomic_DNA"/>
</dbReference>
<organism evidence="3 4">
    <name type="scientific">Amycolatopsis rhabdoformis</name>
    <dbReference type="NCBI Taxonomy" id="1448059"/>
    <lineage>
        <taxon>Bacteria</taxon>
        <taxon>Bacillati</taxon>
        <taxon>Actinomycetota</taxon>
        <taxon>Actinomycetes</taxon>
        <taxon>Pseudonocardiales</taxon>
        <taxon>Pseudonocardiaceae</taxon>
        <taxon>Amycolatopsis</taxon>
    </lineage>
</organism>
<dbReference type="Proteomes" id="UP001330812">
    <property type="component" value="Chromosome"/>
</dbReference>
<dbReference type="Gene3D" id="3.30.420.60">
    <property type="entry name" value="eRF1 domain 2"/>
    <property type="match status" value="1"/>
</dbReference>
<keyword evidence="3" id="KW-0378">Hydrolase</keyword>
<evidence type="ECO:0000256" key="1">
    <source>
        <dbReference type="SAM" id="MobiDB-lite"/>
    </source>
</evidence>
<dbReference type="InterPro" id="IPR040783">
    <property type="entry name" value="VLRF1"/>
</dbReference>
<dbReference type="RefSeq" id="WP_326834008.1">
    <property type="nucleotide sequence ID" value="NZ_CP142149.1"/>
</dbReference>
<reference evidence="3 4" key="1">
    <citation type="journal article" date="2015" name="Int. J. Syst. Evol. Microbiol.">
        <title>Amycolatopsis rhabdoformis sp. nov., an actinomycete isolated from a tropical forest soil.</title>
        <authorList>
            <person name="Souza W.R."/>
            <person name="Silva R.E."/>
            <person name="Goodfellow M."/>
            <person name="Busarakam K."/>
            <person name="Figueiro F.S."/>
            <person name="Ferreira D."/>
            <person name="Rodrigues-Filho E."/>
            <person name="Moraes L.A.B."/>
            <person name="Zucchi T.D."/>
        </authorList>
    </citation>
    <scope>NUCLEOTIDE SEQUENCE [LARGE SCALE GENOMIC DNA]</scope>
    <source>
        <strain evidence="3 4">NCIMB 14900</strain>
    </source>
</reference>
<sequence length="252" mass="26637">MARSVAGGGRAVEIAPERLAGWFDRFAARNDGVETTELSPASVRVLAGNGATATATVPFGPLPLPVGDADPTGDTDPATRTDRATDRDLATDPAAVAHTVAGLAVEPLVAHVLVPRLIALLLVRLGGHSLGLAHGGRVVLSRTDRHHVQGRSAAGGWSQQRFARRRADQARTALRSAADDAVEVLVPRLSEVDAVFLGGDRLALDHLRADPRLVPLFDRAEPRVLPVPDPRRTVLAEAAERALAVEIVLREP</sequence>
<dbReference type="Pfam" id="PF18859">
    <property type="entry name" value="acVLRF1"/>
    <property type="match status" value="1"/>
</dbReference>
<feature type="compositionally biased region" description="Basic and acidic residues" evidence="1">
    <location>
        <begin position="77"/>
        <end position="88"/>
    </location>
</feature>
<feature type="region of interest" description="Disordered" evidence="1">
    <location>
        <begin position="58"/>
        <end position="88"/>
    </location>
</feature>
<dbReference type="GO" id="GO:0016787">
    <property type="term" value="F:hydrolase activity"/>
    <property type="evidence" value="ECO:0007669"/>
    <property type="project" value="UniProtKB-KW"/>
</dbReference>
<accession>A0ABZ1I9R2</accession>
<feature type="domain" description="Actinobacteria/chloroflexi VLRF1 release factor" evidence="2">
    <location>
        <begin position="117"/>
        <end position="247"/>
    </location>
</feature>
<dbReference type="NCBIfam" id="NF041024">
    <property type="entry name" value="acVLRF1_NCBI"/>
    <property type="match status" value="1"/>
</dbReference>
<gene>
    <name evidence="3" type="ORF">VSH64_03605</name>
</gene>
<keyword evidence="4" id="KW-1185">Reference proteome</keyword>
<dbReference type="SUPFAM" id="SSF53137">
    <property type="entry name" value="Translational machinery components"/>
    <property type="match status" value="1"/>
</dbReference>
<protein>
    <submittedName>
        <fullName evidence="3">AcVLRF1 family peptidyl-tRNA hydrolase</fullName>
    </submittedName>
</protein>
<name>A0ABZ1I9R2_9PSEU</name>
<evidence type="ECO:0000259" key="2">
    <source>
        <dbReference type="Pfam" id="PF18859"/>
    </source>
</evidence>
<proteinExistence type="predicted"/>
<evidence type="ECO:0000313" key="3">
    <source>
        <dbReference type="EMBL" id="WSE31201.1"/>
    </source>
</evidence>